<evidence type="ECO:0000256" key="1">
    <source>
        <dbReference type="ARBA" id="ARBA00004141"/>
    </source>
</evidence>
<evidence type="ECO:0000256" key="3">
    <source>
        <dbReference type="ARBA" id="ARBA00022989"/>
    </source>
</evidence>
<protein>
    <submittedName>
        <fullName evidence="7">Ionic transporter y4hA</fullName>
    </submittedName>
</protein>
<name>A0A848HD37_9BURK</name>
<feature type="transmembrane region" description="Helical" evidence="5">
    <location>
        <begin position="69"/>
        <end position="91"/>
    </location>
</feature>
<feature type="transmembrane region" description="Helical" evidence="5">
    <location>
        <begin position="12"/>
        <end position="31"/>
    </location>
</feature>
<keyword evidence="3 5" id="KW-1133">Transmembrane helix</keyword>
<organism evidence="7 8">
    <name type="scientific">Ramlibacter agri</name>
    <dbReference type="NCBI Taxonomy" id="2728837"/>
    <lineage>
        <taxon>Bacteria</taxon>
        <taxon>Pseudomonadati</taxon>
        <taxon>Pseudomonadota</taxon>
        <taxon>Betaproteobacteria</taxon>
        <taxon>Burkholderiales</taxon>
        <taxon>Comamonadaceae</taxon>
        <taxon>Ramlibacter</taxon>
    </lineage>
</organism>
<gene>
    <name evidence="7" type="ORF">HHL11_26810</name>
</gene>
<keyword evidence="2 5" id="KW-0812">Transmembrane</keyword>
<feature type="domain" description="Sodium/calcium exchanger membrane region" evidence="6">
    <location>
        <begin position="41"/>
        <end position="190"/>
    </location>
</feature>
<feature type="domain" description="Sodium/calcium exchanger membrane region" evidence="6">
    <location>
        <begin position="224"/>
        <end position="366"/>
    </location>
</feature>
<proteinExistence type="predicted"/>
<reference evidence="7 8" key="1">
    <citation type="submission" date="2020-04" db="EMBL/GenBank/DDBJ databases">
        <title>Ramlibacter sp. G-1-2-2 isolated from soil.</title>
        <authorList>
            <person name="Dahal R.H."/>
        </authorList>
    </citation>
    <scope>NUCLEOTIDE SEQUENCE [LARGE SCALE GENOMIC DNA]</scope>
    <source>
        <strain evidence="7 8">G-1-2-2</strain>
    </source>
</reference>
<dbReference type="InterPro" id="IPR052946">
    <property type="entry name" value="Alkaline_pH_Ca-Antiporter"/>
</dbReference>
<comment type="subcellular location">
    <subcellularLocation>
        <location evidence="1">Membrane</location>
        <topology evidence="1">Multi-pass membrane protein</topology>
    </subcellularLocation>
</comment>
<evidence type="ECO:0000259" key="6">
    <source>
        <dbReference type="Pfam" id="PF01699"/>
    </source>
</evidence>
<sequence>MADSSTAARRGLRIDWTFIAPVVALGIALALKGNDSLLAAAGVAIALLAAVLAAVHHAEVVAARVGDPFGAVVLALAVTVIELGLIVSILLGPHPEPTLVRDTIHAVVILVLHGLAGLCIVVAAVRHIEGQFRTEGALAYLIVLLPMVAITLVLPNFTTSAPGPYYTATQLAFVSITCLLLWLAFTFIQTVRHREHFLPVGGTEDAANDEPHGPPPSAREAAVALAMLAVALVAVVLSAKGVSPLLQTGVERLGAPTALVGVIVAAIVLMPEAITALRAARQDRLQTSINIALGSAVASIGLTVPTVAAIAWYTGTRLELGVSARDAVLLTLSFMMAIITYGTGRASLLSGVVHLILMATWLFLVIAP</sequence>
<dbReference type="GO" id="GO:0005886">
    <property type="term" value="C:plasma membrane"/>
    <property type="evidence" value="ECO:0007669"/>
    <property type="project" value="TreeGrafter"/>
</dbReference>
<dbReference type="EMBL" id="JABBFX010000003">
    <property type="protein sequence ID" value="NML47389.1"/>
    <property type="molecule type" value="Genomic_DNA"/>
</dbReference>
<dbReference type="Pfam" id="PF01699">
    <property type="entry name" value="Na_Ca_ex"/>
    <property type="match status" value="2"/>
</dbReference>
<evidence type="ECO:0000256" key="2">
    <source>
        <dbReference type="ARBA" id="ARBA00022692"/>
    </source>
</evidence>
<feature type="transmembrane region" description="Helical" evidence="5">
    <location>
        <begin position="137"/>
        <end position="157"/>
    </location>
</feature>
<dbReference type="AlphaFoldDB" id="A0A848HD37"/>
<feature type="transmembrane region" description="Helical" evidence="5">
    <location>
        <begin position="37"/>
        <end position="57"/>
    </location>
</feature>
<keyword evidence="4 5" id="KW-0472">Membrane</keyword>
<dbReference type="PANTHER" id="PTHR37958:SF1">
    <property type="entry name" value="SODIUM-POTASSIUM_PROTON ANTIPORTER CHAA"/>
    <property type="match status" value="1"/>
</dbReference>
<dbReference type="GO" id="GO:0015386">
    <property type="term" value="F:potassium:proton antiporter activity"/>
    <property type="evidence" value="ECO:0007669"/>
    <property type="project" value="TreeGrafter"/>
</dbReference>
<keyword evidence="8" id="KW-1185">Reference proteome</keyword>
<dbReference type="GO" id="GO:0015385">
    <property type="term" value="F:sodium:proton antiporter activity"/>
    <property type="evidence" value="ECO:0007669"/>
    <property type="project" value="TreeGrafter"/>
</dbReference>
<accession>A0A848HD37</accession>
<evidence type="ECO:0000256" key="5">
    <source>
        <dbReference type="SAM" id="Phobius"/>
    </source>
</evidence>
<dbReference type="Proteomes" id="UP000541185">
    <property type="component" value="Unassembled WGS sequence"/>
</dbReference>
<feature type="transmembrane region" description="Helical" evidence="5">
    <location>
        <begin position="259"/>
        <end position="279"/>
    </location>
</feature>
<feature type="transmembrane region" description="Helical" evidence="5">
    <location>
        <begin position="103"/>
        <end position="125"/>
    </location>
</feature>
<dbReference type="PANTHER" id="PTHR37958">
    <property type="entry name" value="SODIUM-POTASSIUM/PROTON ANTIPORTER CHAA"/>
    <property type="match status" value="1"/>
</dbReference>
<feature type="transmembrane region" description="Helical" evidence="5">
    <location>
        <begin position="291"/>
        <end position="314"/>
    </location>
</feature>
<evidence type="ECO:0000313" key="7">
    <source>
        <dbReference type="EMBL" id="NML47389.1"/>
    </source>
</evidence>
<feature type="transmembrane region" description="Helical" evidence="5">
    <location>
        <begin position="169"/>
        <end position="188"/>
    </location>
</feature>
<feature type="transmembrane region" description="Helical" evidence="5">
    <location>
        <begin position="221"/>
        <end position="239"/>
    </location>
</feature>
<dbReference type="RefSeq" id="WP_169421669.1">
    <property type="nucleotide sequence ID" value="NZ_JABBFX010000003.1"/>
</dbReference>
<evidence type="ECO:0000313" key="8">
    <source>
        <dbReference type="Proteomes" id="UP000541185"/>
    </source>
</evidence>
<feature type="transmembrane region" description="Helical" evidence="5">
    <location>
        <begin position="348"/>
        <end position="367"/>
    </location>
</feature>
<comment type="caution">
    <text evidence="7">The sequence shown here is derived from an EMBL/GenBank/DDBJ whole genome shotgun (WGS) entry which is preliminary data.</text>
</comment>
<evidence type="ECO:0000256" key="4">
    <source>
        <dbReference type="ARBA" id="ARBA00023136"/>
    </source>
</evidence>
<dbReference type="InterPro" id="IPR004837">
    <property type="entry name" value="NaCa_Exmemb"/>
</dbReference>
<feature type="transmembrane region" description="Helical" evidence="5">
    <location>
        <begin position="320"/>
        <end position="341"/>
    </location>
</feature>